<proteinExistence type="predicted"/>
<feature type="domain" description="DUF4283" evidence="1">
    <location>
        <begin position="34"/>
        <end position="111"/>
    </location>
</feature>
<dbReference type="PANTHER" id="PTHR33233:SF17">
    <property type="entry name" value="DUF4283 DOMAIN-CONTAINING PROTEIN"/>
    <property type="match status" value="1"/>
</dbReference>
<sequence>MAAQGMKLNYIDPTVCNGEKIVELCKDEVEVETLRWKHGLILYMVGVEPTIAAIERYIAAQWNYIAKPKVFYHFLVRFGSFEDRDEVLYSGPHMLRNKPIIVKTWAADFDLGKEIMQTIPVWVKFPNLPLNCWGIQSLSRISSGLGIPLFVDECTTQIERVFYAKVLIEMDISQKLPVDIKVEDPNGREFTQKVIYEWVPVYCPKCLIIGHKC</sequence>
<dbReference type="PANTHER" id="PTHR33233">
    <property type="entry name" value="ENDONUCLEASE/EXONUCLEASE/PHOSPHATASE"/>
    <property type="match status" value="1"/>
</dbReference>
<dbReference type="EMBL" id="JAWPEI010000001">
    <property type="protein sequence ID" value="KAK4736663.1"/>
    <property type="molecule type" value="Genomic_DNA"/>
</dbReference>
<comment type="caution">
    <text evidence="2">The sequence shown here is derived from an EMBL/GenBank/DDBJ whole genome shotgun (WGS) entry which is preliminary data.</text>
</comment>
<protein>
    <recommendedName>
        <fullName evidence="1">DUF4283 domain-containing protein</fullName>
    </recommendedName>
</protein>
<dbReference type="AlphaFoldDB" id="A0AAV9MGV1"/>
<dbReference type="Proteomes" id="UP001311915">
    <property type="component" value="Unassembled WGS sequence"/>
</dbReference>
<evidence type="ECO:0000313" key="3">
    <source>
        <dbReference type="Proteomes" id="UP001311915"/>
    </source>
</evidence>
<dbReference type="Pfam" id="PF14111">
    <property type="entry name" value="DUF4283"/>
    <property type="match status" value="1"/>
</dbReference>
<keyword evidence="3" id="KW-1185">Reference proteome</keyword>
<evidence type="ECO:0000259" key="1">
    <source>
        <dbReference type="Pfam" id="PF14111"/>
    </source>
</evidence>
<dbReference type="InterPro" id="IPR025558">
    <property type="entry name" value="DUF4283"/>
</dbReference>
<evidence type="ECO:0000313" key="2">
    <source>
        <dbReference type="EMBL" id="KAK4736663.1"/>
    </source>
</evidence>
<reference evidence="2 3" key="1">
    <citation type="submission" date="2023-10" db="EMBL/GenBank/DDBJ databases">
        <title>Genome-Wide Identification Analysis in wild type Solanum Pinnatisectum Reveals Some Genes Defensing Phytophthora Infestans.</title>
        <authorList>
            <person name="Sun C."/>
        </authorList>
    </citation>
    <scope>NUCLEOTIDE SEQUENCE [LARGE SCALE GENOMIC DNA]</scope>
    <source>
        <strain evidence="2">LQN</strain>
        <tissue evidence="2">Leaf</tissue>
    </source>
</reference>
<gene>
    <name evidence="2" type="ORF">R3W88_000360</name>
</gene>
<name>A0AAV9MGV1_9SOLN</name>
<accession>A0AAV9MGV1</accession>
<organism evidence="2 3">
    <name type="scientific">Solanum pinnatisectum</name>
    <name type="common">tansyleaf nightshade</name>
    <dbReference type="NCBI Taxonomy" id="50273"/>
    <lineage>
        <taxon>Eukaryota</taxon>
        <taxon>Viridiplantae</taxon>
        <taxon>Streptophyta</taxon>
        <taxon>Embryophyta</taxon>
        <taxon>Tracheophyta</taxon>
        <taxon>Spermatophyta</taxon>
        <taxon>Magnoliopsida</taxon>
        <taxon>eudicotyledons</taxon>
        <taxon>Gunneridae</taxon>
        <taxon>Pentapetalae</taxon>
        <taxon>asterids</taxon>
        <taxon>lamiids</taxon>
        <taxon>Solanales</taxon>
        <taxon>Solanaceae</taxon>
        <taxon>Solanoideae</taxon>
        <taxon>Solaneae</taxon>
        <taxon>Solanum</taxon>
    </lineage>
</organism>